<organism evidence="3 4">
    <name type="scientific">Kriegella aquimaris</name>
    <dbReference type="NCBI Taxonomy" id="192904"/>
    <lineage>
        <taxon>Bacteria</taxon>
        <taxon>Pseudomonadati</taxon>
        <taxon>Bacteroidota</taxon>
        <taxon>Flavobacteriia</taxon>
        <taxon>Flavobacteriales</taxon>
        <taxon>Flavobacteriaceae</taxon>
        <taxon>Kriegella</taxon>
    </lineage>
</organism>
<dbReference type="EMBL" id="FNGV01000010">
    <property type="protein sequence ID" value="SDM55733.1"/>
    <property type="molecule type" value="Genomic_DNA"/>
</dbReference>
<dbReference type="CDD" id="cd08023">
    <property type="entry name" value="GH16_laminarinase_like"/>
    <property type="match status" value="1"/>
</dbReference>
<sequence length="521" mass="58996">MRIFMKYILLIICIASCSQDVFPVYPEEEKVVAEGILPLYLEEKRVFKENVQEQASFVADFDSGTFMLNGKSGTKASLVDPYRIQPKGTNEGVKDNALLFPLNALGVTGDEWTYWIELTFPENVSWTDYNFFAEAGTLNRSTRIVHRITPDLRCVSEFYGGDDASYQGSERSSFSVGGGTRILIQQTIDKSSVITKLGDDPVWQKEGISFISFQYLAVGADLLGFQEFPEIKINRVLVFDKKIHDPIIENQGYDVSAFTEEVFFDDFDSLNLRAGAPNNYRFSQGVWTPRFSYTDNEVSPKGWTAEDANSYKADPTYNWPDGWSPFDIDNSTLKIRMDRTNKANLISEMPINPATGQPYEWAGGVLTTKHSNTFRAPCYVEARIKFPSGKGLWNAFWLYNNYDGHKEIDIAEQWTADLKSYGVAQHNFNGTEIIHEALLMNTGIDLTQDYHRYGVVWADGKLVFLLDGKEIYTIPEHRSLSGRALYIILNTSIGGYQGDPDGTTPDSNEMLVDWVRVKVRK</sequence>
<dbReference type="PANTHER" id="PTHR10963">
    <property type="entry name" value="GLYCOSYL HYDROLASE-RELATED"/>
    <property type="match status" value="1"/>
</dbReference>
<name>A0A1G9U798_9FLAO</name>
<dbReference type="InterPro" id="IPR050546">
    <property type="entry name" value="Glycosyl_Hydrlase_16"/>
</dbReference>
<dbReference type="Pfam" id="PF00722">
    <property type="entry name" value="Glyco_hydro_16"/>
    <property type="match status" value="1"/>
</dbReference>
<dbReference type="InterPro" id="IPR013320">
    <property type="entry name" value="ConA-like_dom_sf"/>
</dbReference>
<evidence type="ECO:0000313" key="3">
    <source>
        <dbReference type="EMBL" id="SDM55733.1"/>
    </source>
</evidence>
<reference evidence="3 4" key="1">
    <citation type="submission" date="2016-10" db="EMBL/GenBank/DDBJ databases">
        <authorList>
            <person name="de Groot N.N."/>
        </authorList>
    </citation>
    <scope>NUCLEOTIDE SEQUENCE [LARGE SCALE GENOMIC DNA]</scope>
    <source>
        <strain evidence="3 4">DSM 19886</strain>
    </source>
</reference>
<protein>
    <submittedName>
        <fullName evidence="3">Glycosyl hydrolases family 16</fullName>
    </submittedName>
</protein>
<evidence type="ECO:0000259" key="2">
    <source>
        <dbReference type="PROSITE" id="PS51762"/>
    </source>
</evidence>
<feature type="domain" description="GH16" evidence="2">
    <location>
        <begin position="253"/>
        <end position="521"/>
    </location>
</feature>
<dbReference type="OrthoDB" id="9813465at2"/>
<evidence type="ECO:0000313" key="4">
    <source>
        <dbReference type="Proteomes" id="UP000199440"/>
    </source>
</evidence>
<dbReference type="Gene3D" id="2.60.120.200">
    <property type="match status" value="1"/>
</dbReference>
<dbReference type="PANTHER" id="PTHR10963:SF55">
    <property type="entry name" value="GLYCOSIDE HYDROLASE FAMILY 16 PROTEIN"/>
    <property type="match status" value="1"/>
</dbReference>
<gene>
    <name evidence="3" type="ORF">SAMN04488514_110147</name>
</gene>
<comment type="similarity">
    <text evidence="1">Belongs to the glycosyl hydrolase 16 family.</text>
</comment>
<dbReference type="Proteomes" id="UP000199440">
    <property type="component" value="Unassembled WGS sequence"/>
</dbReference>
<proteinExistence type="inferred from homology"/>
<dbReference type="AlphaFoldDB" id="A0A1G9U798"/>
<dbReference type="InterPro" id="IPR000757">
    <property type="entry name" value="Beta-glucanase-like"/>
</dbReference>
<dbReference type="GO" id="GO:0004553">
    <property type="term" value="F:hydrolase activity, hydrolyzing O-glycosyl compounds"/>
    <property type="evidence" value="ECO:0007669"/>
    <property type="project" value="InterPro"/>
</dbReference>
<keyword evidence="3" id="KW-0378">Hydrolase</keyword>
<keyword evidence="4" id="KW-1185">Reference proteome</keyword>
<accession>A0A1G9U798</accession>
<dbReference type="GO" id="GO:0005975">
    <property type="term" value="P:carbohydrate metabolic process"/>
    <property type="evidence" value="ECO:0007669"/>
    <property type="project" value="InterPro"/>
</dbReference>
<dbReference type="PROSITE" id="PS51762">
    <property type="entry name" value="GH16_2"/>
    <property type="match status" value="1"/>
</dbReference>
<dbReference type="SUPFAM" id="SSF49899">
    <property type="entry name" value="Concanavalin A-like lectins/glucanases"/>
    <property type="match status" value="1"/>
</dbReference>
<evidence type="ECO:0000256" key="1">
    <source>
        <dbReference type="ARBA" id="ARBA00006865"/>
    </source>
</evidence>
<dbReference type="STRING" id="192904.SAMN04488514_110147"/>